<evidence type="ECO:0000313" key="2">
    <source>
        <dbReference type="EMBL" id="RAY11221.1"/>
    </source>
</evidence>
<proteinExistence type="predicted"/>
<protein>
    <submittedName>
        <fullName evidence="2">Uncharacterized protein</fullName>
    </submittedName>
</protein>
<gene>
    <name evidence="2" type="ORF">DPM19_31165</name>
</gene>
<feature type="transmembrane region" description="Helical" evidence="1">
    <location>
        <begin position="12"/>
        <end position="34"/>
    </location>
</feature>
<feature type="transmembrane region" description="Helical" evidence="1">
    <location>
        <begin position="133"/>
        <end position="151"/>
    </location>
</feature>
<dbReference type="EMBL" id="QLYX01000020">
    <property type="protein sequence ID" value="RAY11221.1"/>
    <property type="molecule type" value="Genomic_DNA"/>
</dbReference>
<feature type="transmembrane region" description="Helical" evidence="1">
    <location>
        <begin position="103"/>
        <end position="121"/>
    </location>
</feature>
<dbReference type="AlphaFoldDB" id="A0A365GWM4"/>
<evidence type="ECO:0000313" key="3">
    <source>
        <dbReference type="Proteomes" id="UP000251891"/>
    </source>
</evidence>
<name>A0A365GWM4_9ACTN</name>
<feature type="transmembrane region" description="Helical" evidence="1">
    <location>
        <begin position="67"/>
        <end position="91"/>
    </location>
</feature>
<keyword evidence="1" id="KW-1133">Transmembrane helix</keyword>
<keyword evidence="1" id="KW-0472">Membrane</keyword>
<dbReference type="OrthoDB" id="4350047at2"/>
<sequence>MPGDGQSGLDRLVGFAGHVLAPTGVLTAVLYYFGYLHEKQFFEYFGVDLGSIGFSTTDYLLRGAGSLFSPLATVVVAGSLAVIAHHLLAFLLDQLSATWRRTVWVSLAVLALVLLVAGVVGLRHRGQVVPTPLLGDALVAATALGGGALLLEYVTESARTHEAVPERWAAILTSTRNVRRALSVGLALIAAFWATATIAHRHGIESARAVEVTLPIRSQAIVYSRDRLQIAGPGVVRTEVGGRDSAFRYRYNGLRTLVHTRDHWFLLPAGWTRHNGASVVMLPDAQRDIRVDLAP</sequence>
<dbReference type="RefSeq" id="WP_111871677.1">
    <property type="nucleotide sequence ID" value="NZ_QLYX01000020.1"/>
</dbReference>
<reference evidence="2 3" key="1">
    <citation type="submission" date="2018-06" db="EMBL/GenBank/DDBJ databases">
        <title>Actinomadura craniellae sp. nov. isolated from marine sponge Craniella sp.</title>
        <authorList>
            <person name="Li L."/>
            <person name="Xu Q.H."/>
            <person name="Lin H.W."/>
            <person name="Lu Y.H."/>
        </authorList>
    </citation>
    <scope>NUCLEOTIDE SEQUENCE [LARGE SCALE GENOMIC DNA]</scope>
    <source>
        <strain evidence="2 3">LHW63021</strain>
    </source>
</reference>
<organism evidence="2 3">
    <name type="scientific">Actinomadura craniellae</name>
    <dbReference type="NCBI Taxonomy" id="2231787"/>
    <lineage>
        <taxon>Bacteria</taxon>
        <taxon>Bacillati</taxon>
        <taxon>Actinomycetota</taxon>
        <taxon>Actinomycetes</taxon>
        <taxon>Streptosporangiales</taxon>
        <taxon>Thermomonosporaceae</taxon>
        <taxon>Actinomadura</taxon>
    </lineage>
</organism>
<keyword evidence="3" id="KW-1185">Reference proteome</keyword>
<dbReference type="Proteomes" id="UP000251891">
    <property type="component" value="Unassembled WGS sequence"/>
</dbReference>
<evidence type="ECO:0000256" key="1">
    <source>
        <dbReference type="SAM" id="Phobius"/>
    </source>
</evidence>
<accession>A0A365GWM4</accession>
<feature type="transmembrane region" description="Helical" evidence="1">
    <location>
        <begin position="181"/>
        <end position="199"/>
    </location>
</feature>
<keyword evidence="1" id="KW-0812">Transmembrane</keyword>
<comment type="caution">
    <text evidence="2">The sequence shown here is derived from an EMBL/GenBank/DDBJ whole genome shotgun (WGS) entry which is preliminary data.</text>
</comment>